<proteinExistence type="predicted"/>
<dbReference type="AlphaFoldDB" id="A0A2N5VR94"/>
<evidence type="ECO:0000313" key="4">
    <source>
        <dbReference type="Proteomes" id="UP000235388"/>
    </source>
</evidence>
<organism evidence="3 4">
    <name type="scientific">Puccinia coronata f. sp. avenae</name>
    <dbReference type="NCBI Taxonomy" id="200324"/>
    <lineage>
        <taxon>Eukaryota</taxon>
        <taxon>Fungi</taxon>
        <taxon>Dikarya</taxon>
        <taxon>Basidiomycota</taxon>
        <taxon>Pucciniomycotina</taxon>
        <taxon>Pucciniomycetes</taxon>
        <taxon>Pucciniales</taxon>
        <taxon>Pucciniaceae</taxon>
        <taxon>Puccinia</taxon>
    </lineage>
</organism>
<dbReference type="OrthoDB" id="2504745at2759"/>
<feature type="chain" id="PRO_5014749662" evidence="2">
    <location>
        <begin position="21"/>
        <end position="312"/>
    </location>
</feature>
<comment type="caution">
    <text evidence="3">The sequence shown here is derived from an EMBL/GenBank/DDBJ whole genome shotgun (WGS) entry which is preliminary data.</text>
</comment>
<keyword evidence="4" id="KW-1185">Reference proteome</keyword>
<name>A0A2N5VR94_9BASI</name>
<evidence type="ECO:0000256" key="2">
    <source>
        <dbReference type="SAM" id="SignalP"/>
    </source>
</evidence>
<sequence>MRFAIVAASAVALGATVAEARAIAASSPRRHADNVMKRSNAHETRVEIERLNFATPSRLSKRSKLADDDRNDDTLSSPDQANIIAPFSHEATTKTHIRATESADHEHQKHKKHHHKQRVASSKNNYVDRTVTSNPSQALPNNVIWRIERNSDEDASKSGAPKFTLAPIVPIGRITKDRQAGIVPPTSEIEYMMVPVTSAKPAIDALPNPSPIEGLIEKENQRANDSASTSALLRAFETYQEAVTKQQTSASETNFKLESSKTSRASKKNSKKSANNTQKDDDNCDPEAEDACSDSLTAATDFRTVLTTGDQK</sequence>
<feature type="compositionally biased region" description="Acidic residues" evidence="1">
    <location>
        <begin position="282"/>
        <end position="292"/>
    </location>
</feature>
<feature type="compositionally biased region" description="Basic residues" evidence="1">
    <location>
        <begin position="108"/>
        <end position="118"/>
    </location>
</feature>
<feature type="region of interest" description="Disordered" evidence="1">
    <location>
        <begin position="101"/>
        <end position="123"/>
    </location>
</feature>
<accession>A0A2N5VR94</accession>
<feature type="region of interest" description="Disordered" evidence="1">
    <location>
        <begin position="245"/>
        <end position="312"/>
    </location>
</feature>
<protein>
    <submittedName>
        <fullName evidence="3">Uncharacterized protein</fullName>
    </submittedName>
</protein>
<evidence type="ECO:0000313" key="3">
    <source>
        <dbReference type="EMBL" id="PLW52502.1"/>
    </source>
</evidence>
<feature type="signal peptide" evidence="2">
    <location>
        <begin position="1"/>
        <end position="20"/>
    </location>
</feature>
<dbReference type="Proteomes" id="UP000235388">
    <property type="component" value="Unassembled WGS sequence"/>
</dbReference>
<feature type="compositionally biased region" description="Polar residues" evidence="1">
    <location>
        <begin position="245"/>
        <end position="257"/>
    </location>
</feature>
<dbReference type="EMBL" id="PGCJ01000080">
    <property type="protein sequence ID" value="PLW52502.1"/>
    <property type="molecule type" value="Genomic_DNA"/>
</dbReference>
<keyword evidence="2" id="KW-0732">Signal</keyword>
<reference evidence="3 4" key="1">
    <citation type="submission" date="2017-11" db="EMBL/GenBank/DDBJ databases">
        <title>De novo assembly and phasing of dikaryotic genomes from two isolates of Puccinia coronata f. sp. avenae, the causal agent of oat crown rust.</title>
        <authorList>
            <person name="Miller M.E."/>
            <person name="Zhang Y."/>
            <person name="Omidvar V."/>
            <person name="Sperschneider J."/>
            <person name="Schwessinger B."/>
            <person name="Raley C."/>
            <person name="Palmer J.M."/>
            <person name="Garnica D."/>
            <person name="Upadhyaya N."/>
            <person name="Rathjen J."/>
            <person name="Taylor J.M."/>
            <person name="Park R.F."/>
            <person name="Dodds P.N."/>
            <person name="Hirsch C.D."/>
            <person name="Kianian S.F."/>
            <person name="Figueroa M."/>
        </authorList>
    </citation>
    <scope>NUCLEOTIDE SEQUENCE [LARGE SCALE GENOMIC DNA]</scope>
    <source>
        <strain evidence="3">12NC29</strain>
    </source>
</reference>
<gene>
    <name evidence="3" type="ORF">PCANC_10617</name>
</gene>
<feature type="region of interest" description="Disordered" evidence="1">
    <location>
        <begin position="59"/>
        <end position="81"/>
    </location>
</feature>
<evidence type="ECO:0000256" key="1">
    <source>
        <dbReference type="SAM" id="MobiDB-lite"/>
    </source>
</evidence>